<dbReference type="Gene3D" id="3.30.200.20">
    <property type="entry name" value="Phosphorylase Kinase, domain 1"/>
    <property type="match status" value="1"/>
</dbReference>
<dbReference type="GO" id="GO:0005634">
    <property type="term" value="C:nucleus"/>
    <property type="evidence" value="ECO:0007669"/>
    <property type="project" value="TreeGrafter"/>
</dbReference>
<dbReference type="InterPro" id="IPR000719">
    <property type="entry name" value="Prot_kinase_dom"/>
</dbReference>
<dbReference type="PANTHER" id="PTHR47634:SF9">
    <property type="entry name" value="PROTEIN KINASE DOMAIN-CONTAINING PROTEIN-RELATED"/>
    <property type="match status" value="1"/>
</dbReference>
<comment type="catalytic activity">
    <reaction evidence="7">
        <text>L-threonyl-[protein] + ATP = O-phospho-L-threonyl-[protein] + ADP + H(+)</text>
        <dbReference type="Rhea" id="RHEA:46608"/>
        <dbReference type="Rhea" id="RHEA-COMP:11060"/>
        <dbReference type="Rhea" id="RHEA-COMP:11605"/>
        <dbReference type="ChEBI" id="CHEBI:15378"/>
        <dbReference type="ChEBI" id="CHEBI:30013"/>
        <dbReference type="ChEBI" id="CHEBI:30616"/>
        <dbReference type="ChEBI" id="CHEBI:61977"/>
        <dbReference type="ChEBI" id="CHEBI:456216"/>
        <dbReference type="EC" id="2.7.11.1"/>
    </reaction>
</comment>
<keyword evidence="6" id="KW-0067">ATP-binding</keyword>
<keyword evidence="5" id="KW-0418">Kinase</keyword>
<evidence type="ECO:0000313" key="10">
    <source>
        <dbReference type="EMBL" id="RMY59055.1"/>
    </source>
</evidence>
<keyword evidence="4" id="KW-0547">Nucleotide-binding</keyword>
<dbReference type="GO" id="GO:0005524">
    <property type="term" value="F:ATP binding"/>
    <property type="evidence" value="ECO:0007669"/>
    <property type="project" value="UniProtKB-KW"/>
</dbReference>
<evidence type="ECO:0000256" key="8">
    <source>
        <dbReference type="ARBA" id="ARBA00048679"/>
    </source>
</evidence>
<dbReference type="GO" id="GO:0004674">
    <property type="term" value="F:protein serine/threonine kinase activity"/>
    <property type="evidence" value="ECO:0007669"/>
    <property type="project" value="UniProtKB-KW"/>
</dbReference>
<dbReference type="InterPro" id="IPR051334">
    <property type="entry name" value="SRPK"/>
</dbReference>
<evidence type="ECO:0000313" key="11">
    <source>
        <dbReference type="Proteomes" id="UP000269276"/>
    </source>
</evidence>
<dbReference type="GO" id="GO:0000245">
    <property type="term" value="P:spliceosomal complex assembly"/>
    <property type="evidence" value="ECO:0007669"/>
    <property type="project" value="TreeGrafter"/>
</dbReference>
<evidence type="ECO:0000256" key="2">
    <source>
        <dbReference type="ARBA" id="ARBA00022527"/>
    </source>
</evidence>
<keyword evidence="3" id="KW-0808">Transferase</keyword>
<dbReference type="EC" id="2.7.11.1" evidence="1"/>
<feature type="domain" description="Protein kinase" evidence="9">
    <location>
        <begin position="62"/>
        <end position="378"/>
    </location>
</feature>
<protein>
    <recommendedName>
        <fullName evidence="1">non-specific serine/threonine protein kinase</fullName>
        <ecNumber evidence="1">2.7.11.1</ecNumber>
    </recommendedName>
</protein>
<comment type="catalytic activity">
    <reaction evidence="8">
        <text>L-seryl-[protein] + ATP = O-phospho-L-seryl-[protein] + ADP + H(+)</text>
        <dbReference type="Rhea" id="RHEA:17989"/>
        <dbReference type="Rhea" id="RHEA-COMP:9863"/>
        <dbReference type="Rhea" id="RHEA-COMP:11604"/>
        <dbReference type="ChEBI" id="CHEBI:15378"/>
        <dbReference type="ChEBI" id="CHEBI:29999"/>
        <dbReference type="ChEBI" id="CHEBI:30616"/>
        <dbReference type="ChEBI" id="CHEBI:83421"/>
        <dbReference type="ChEBI" id="CHEBI:456216"/>
        <dbReference type="EC" id="2.7.11.1"/>
    </reaction>
</comment>
<dbReference type="OrthoDB" id="5979581at2759"/>
<evidence type="ECO:0000256" key="6">
    <source>
        <dbReference type="ARBA" id="ARBA00022840"/>
    </source>
</evidence>
<accession>A0A3M7D3Y1</accession>
<evidence type="ECO:0000259" key="9">
    <source>
        <dbReference type="PROSITE" id="PS50011"/>
    </source>
</evidence>
<organism evidence="10 11">
    <name type="scientific">Hortaea werneckii</name>
    <name type="common">Black yeast</name>
    <name type="synonym">Cladosporium werneckii</name>
    <dbReference type="NCBI Taxonomy" id="91943"/>
    <lineage>
        <taxon>Eukaryota</taxon>
        <taxon>Fungi</taxon>
        <taxon>Dikarya</taxon>
        <taxon>Ascomycota</taxon>
        <taxon>Pezizomycotina</taxon>
        <taxon>Dothideomycetes</taxon>
        <taxon>Dothideomycetidae</taxon>
        <taxon>Mycosphaerellales</taxon>
        <taxon>Teratosphaeriaceae</taxon>
        <taxon>Hortaea</taxon>
    </lineage>
</organism>
<dbReference type="PANTHER" id="PTHR47634">
    <property type="entry name" value="PROTEIN KINASE DOMAIN-CONTAINING PROTEIN-RELATED"/>
    <property type="match status" value="1"/>
</dbReference>
<reference evidence="10 11" key="1">
    <citation type="journal article" date="2018" name="BMC Genomics">
        <title>Genomic evidence for intraspecific hybridization in a clonal and extremely halotolerant yeast.</title>
        <authorList>
            <person name="Gostincar C."/>
            <person name="Stajich J.E."/>
            <person name="Zupancic J."/>
            <person name="Zalar P."/>
            <person name="Gunde-Cimerman N."/>
        </authorList>
    </citation>
    <scope>NUCLEOTIDE SEQUENCE [LARGE SCALE GENOMIC DNA]</scope>
    <source>
        <strain evidence="10 11">EXF-2682</strain>
    </source>
</reference>
<evidence type="ECO:0000256" key="1">
    <source>
        <dbReference type="ARBA" id="ARBA00012513"/>
    </source>
</evidence>
<evidence type="ECO:0000256" key="5">
    <source>
        <dbReference type="ARBA" id="ARBA00022777"/>
    </source>
</evidence>
<sequence>MIRTSIYIRQSLTTRHVFQPRSISTKAARINVTQAFEEERLPWYRADQFYPVHIGETLISRYKVVGKLEYGAYSTVWLCRDIKSSDFVSVKVCTGHGGGSIGQDRELKFYEHVASLDSQHLGQAYVRGLLETFEISGPAGKHLCLVHPPMHMTITELQRQVPSKRLNKDLLNGTLSNLLSALAFLHDEADVVHAGNVFFIIDINPSNIMLTLDDTSLLPAFEQAEASDPSPRKIIDDTRTIYGSRKLGLPKHSLWGQPVLCDFGEARIGPGPHRGLIQPDLYRAPEVLFEMGWDSSADIWSVGVMVRLFPPPPRGTGPARQHAEYLTHQYFPLNSIFLFPFPFLLRNPPHISADPSSSALIIIQRYGISSKAATSSTP</sequence>
<evidence type="ECO:0000256" key="4">
    <source>
        <dbReference type="ARBA" id="ARBA00022741"/>
    </source>
</evidence>
<proteinExistence type="predicted"/>
<comment type="caution">
    <text evidence="10">The sequence shown here is derived from an EMBL/GenBank/DDBJ whole genome shotgun (WGS) entry which is preliminary data.</text>
</comment>
<evidence type="ECO:0000256" key="7">
    <source>
        <dbReference type="ARBA" id="ARBA00047899"/>
    </source>
</evidence>
<dbReference type="InterPro" id="IPR011009">
    <property type="entry name" value="Kinase-like_dom_sf"/>
</dbReference>
<dbReference type="EMBL" id="QWIP01000602">
    <property type="protein sequence ID" value="RMY59055.1"/>
    <property type="molecule type" value="Genomic_DNA"/>
</dbReference>
<keyword evidence="2" id="KW-0723">Serine/threonine-protein kinase</keyword>
<name>A0A3M7D3Y1_HORWE</name>
<dbReference type="GO" id="GO:0050684">
    <property type="term" value="P:regulation of mRNA processing"/>
    <property type="evidence" value="ECO:0007669"/>
    <property type="project" value="TreeGrafter"/>
</dbReference>
<dbReference type="GO" id="GO:0005737">
    <property type="term" value="C:cytoplasm"/>
    <property type="evidence" value="ECO:0007669"/>
    <property type="project" value="TreeGrafter"/>
</dbReference>
<dbReference type="Proteomes" id="UP000269276">
    <property type="component" value="Unassembled WGS sequence"/>
</dbReference>
<dbReference type="VEuPathDB" id="FungiDB:BTJ68_12265"/>
<dbReference type="Gene3D" id="1.10.510.10">
    <property type="entry name" value="Transferase(Phosphotransferase) domain 1"/>
    <property type="match status" value="1"/>
</dbReference>
<dbReference type="AlphaFoldDB" id="A0A3M7D3Y1"/>
<evidence type="ECO:0000256" key="3">
    <source>
        <dbReference type="ARBA" id="ARBA00022679"/>
    </source>
</evidence>
<dbReference type="SUPFAM" id="SSF56112">
    <property type="entry name" value="Protein kinase-like (PK-like)"/>
    <property type="match status" value="1"/>
</dbReference>
<dbReference type="SMART" id="SM00220">
    <property type="entry name" value="S_TKc"/>
    <property type="match status" value="1"/>
</dbReference>
<dbReference type="PROSITE" id="PS50011">
    <property type="entry name" value="PROTEIN_KINASE_DOM"/>
    <property type="match status" value="1"/>
</dbReference>
<gene>
    <name evidence="10" type="ORF">D0863_12072</name>
</gene>